<sequence length="640" mass="70508">MFDIFRNHTKILMVLLFLLVIPAFVLFGVDGYQQSKQSSTVVAKVASVEISQAQWDAAHKNDMDRLRASRPELDIKLLDSPEARYATLERLVRDTVMRVAADKANLHTSDSRLARFLQEDPTIASLRKLDGTLDMERYRQLAATQGLTPEGFENMVRQDISKQQVEAGVSQTGFVAAAPADVALNAFFERREIQVVNFLAKDYISAVNLSDADMEAFYQANLSLFKAPEQVKVEYVVLDIDAVKKDIKISDADLKSFYDQNVARLSGNEERRASHILITAAKDAPAEQRQKAKVEAQALLKAVRSAPDSFAEVARKSSQDPGSAAKGGDLDYFGRGAMVKPFEDAVFVMKKGDISDLVESDFGYHIIKLTEVKEPKQRSFEELRASIDGDLKNQQAQRKFAEVAELFTNTVYEQSDSLKPVAEKLGLEIKVAEAVLRQPAPGATGVLSSEKFLSALFAQDNIEKKRNTEAVETAVNQLAAGRVLAYEPTKTLALADVRPQVRERVIAARASELADKDGMGKLALWKKDPDKAVLPAAQVVARDQAMNVPAQVVTAALRVDAKSMPSWLGVDLGAQGYAVVRANKVVPRNEASQPSAEQDREQYAQWWASAEAAAYYSELKDRLKVTFLVASPLATVALLP</sequence>
<keyword evidence="5 12" id="KW-1133">Transmembrane helix</keyword>
<keyword evidence="11" id="KW-0697">Rotamase</keyword>
<evidence type="ECO:0000256" key="7">
    <source>
        <dbReference type="ARBA" id="ARBA00023186"/>
    </source>
</evidence>
<feature type="transmembrane region" description="Helical" evidence="12">
    <location>
        <begin position="12"/>
        <end position="29"/>
    </location>
</feature>
<dbReference type="InterPro" id="IPR027304">
    <property type="entry name" value="Trigger_fact/SurA_dom_sf"/>
</dbReference>
<evidence type="ECO:0000313" key="14">
    <source>
        <dbReference type="EMBL" id="OLP05623.1"/>
    </source>
</evidence>
<evidence type="ECO:0000256" key="2">
    <source>
        <dbReference type="ARBA" id="ARBA00022475"/>
    </source>
</evidence>
<evidence type="ECO:0000313" key="15">
    <source>
        <dbReference type="Proteomes" id="UP000185911"/>
    </source>
</evidence>
<dbReference type="GO" id="GO:0003755">
    <property type="term" value="F:peptidyl-prolyl cis-trans isomerase activity"/>
    <property type="evidence" value="ECO:0007669"/>
    <property type="project" value="UniProtKB-KW"/>
</dbReference>
<dbReference type="Proteomes" id="UP000185911">
    <property type="component" value="Unassembled WGS sequence"/>
</dbReference>
<dbReference type="Gene3D" id="1.10.4030.10">
    <property type="entry name" value="Porin chaperone SurA, peptide-binding domain"/>
    <property type="match status" value="1"/>
</dbReference>
<dbReference type="InterPro" id="IPR000297">
    <property type="entry name" value="PPIase_PpiC"/>
</dbReference>
<keyword evidence="7" id="KW-0143">Chaperone</keyword>
<dbReference type="InterPro" id="IPR052029">
    <property type="entry name" value="PpiD_chaperone"/>
</dbReference>
<dbReference type="PANTHER" id="PTHR47529">
    <property type="entry name" value="PEPTIDYL-PROLYL CIS-TRANS ISOMERASE D"/>
    <property type="match status" value="1"/>
</dbReference>
<protein>
    <recommendedName>
        <fullName evidence="9">Periplasmic chaperone PpiD</fullName>
    </recommendedName>
    <alternativeName>
        <fullName evidence="10">Periplasmic folding chaperone</fullName>
    </alternativeName>
</protein>
<keyword evidence="4 12" id="KW-0812">Transmembrane</keyword>
<dbReference type="EMBL" id="MSYM01000015">
    <property type="protein sequence ID" value="OLP05623.1"/>
    <property type="molecule type" value="Genomic_DNA"/>
</dbReference>
<evidence type="ECO:0000256" key="6">
    <source>
        <dbReference type="ARBA" id="ARBA00023136"/>
    </source>
</evidence>
<keyword evidence="6 12" id="KW-0472">Membrane</keyword>
<comment type="similarity">
    <text evidence="8">Belongs to the PpiD chaperone family.</text>
</comment>
<evidence type="ECO:0000256" key="4">
    <source>
        <dbReference type="ARBA" id="ARBA00022692"/>
    </source>
</evidence>
<keyword evidence="2" id="KW-1003">Cell membrane</keyword>
<keyword evidence="15" id="KW-1185">Reference proteome</keyword>
<keyword evidence="3" id="KW-0997">Cell inner membrane</keyword>
<gene>
    <name evidence="14" type="ORF">BLL52_3074</name>
</gene>
<keyword evidence="11 14" id="KW-0413">Isomerase</keyword>
<comment type="subcellular location">
    <subcellularLocation>
        <location evidence="1">Cell inner membrane</location>
        <topology evidence="1">Single-pass type II membrane protein</topology>
        <orientation evidence="1">Periplasmic side</orientation>
    </subcellularLocation>
</comment>
<dbReference type="SUPFAM" id="SSF109998">
    <property type="entry name" value="Triger factor/SurA peptide-binding domain-like"/>
    <property type="match status" value="1"/>
</dbReference>
<dbReference type="Pfam" id="PF13624">
    <property type="entry name" value="SurA_N_3"/>
    <property type="match status" value="1"/>
</dbReference>
<dbReference type="SUPFAM" id="SSF54534">
    <property type="entry name" value="FKBP-like"/>
    <property type="match status" value="1"/>
</dbReference>
<evidence type="ECO:0000259" key="13">
    <source>
        <dbReference type="PROSITE" id="PS50198"/>
    </source>
</evidence>
<dbReference type="Pfam" id="PF13616">
    <property type="entry name" value="Rotamase_3"/>
    <property type="match status" value="1"/>
</dbReference>
<dbReference type="PANTHER" id="PTHR47529:SF1">
    <property type="entry name" value="PERIPLASMIC CHAPERONE PPID"/>
    <property type="match status" value="1"/>
</dbReference>
<evidence type="ECO:0000256" key="5">
    <source>
        <dbReference type="ARBA" id="ARBA00022989"/>
    </source>
</evidence>
<dbReference type="RefSeq" id="WP_075587308.1">
    <property type="nucleotide sequence ID" value="NZ_MSYM01000015.1"/>
</dbReference>
<proteinExistence type="inferred from homology"/>
<evidence type="ECO:0000256" key="8">
    <source>
        <dbReference type="ARBA" id="ARBA00038408"/>
    </source>
</evidence>
<dbReference type="InterPro" id="IPR046357">
    <property type="entry name" value="PPIase_dom_sf"/>
</dbReference>
<evidence type="ECO:0000256" key="1">
    <source>
        <dbReference type="ARBA" id="ARBA00004382"/>
    </source>
</evidence>
<reference evidence="14 15" key="1">
    <citation type="submission" date="2017-01" db="EMBL/GenBank/DDBJ databases">
        <title>Genome sequence of Rhodoferax antarcticus ANT.BR, a psychrophilic purple nonsulfur bacterium from an Antarctic microbial mat.</title>
        <authorList>
            <person name="Baker J."/>
            <person name="Riester C."/>
            <person name="Skinner B."/>
            <person name="Newell A."/>
            <person name="Swingley W."/>
            <person name="Madigan M."/>
            <person name="Jung D."/>
            <person name="Asao M."/>
            <person name="Chen M."/>
            <person name="Loughlin P."/>
            <person name="Pan H."/>
            <person name="Lin S."/>
            <person name="Li N."/>
            <person name="Shaw J."/>
            <person name="Prado M."/>
            <person name="Sherman C."/>
            <person name="Li X."/>
            <person name="Tang J."/>
            <person name="Blankenship R."/>
            <person name="Zhao T."/>
            <person name="Touchman J."/>
            <person name="Sattley M."/>
        </authorList>
    </citation>
    <scope>NUCLEOTIDE SEQUENCE [LARGE SCALE GENOMIC DNA]</scope>
    <source>
        <strain evidence="14 15">ANT.BR</strain>
    </source>
</reference>
<evidence type="ECO:0000256" key="10">
    <source>
        <dbReference type="ARBA" id="ARBA00042775"/>
    </source>
</evidence>
<organism evidence="14 15">
    <name type="scientific">Rhodoferax antarcticus ANT.BR</name>
    <dbReference type="NCBI Taxonomy" id="1111071"/>
    <lineage>
        <taxon>Bacteria</taxon>
        <taxon>Pseudomonadati</taxon>
        <taxon>Pseudomonadota</taxon>
        <taxon>Betaproteobacteria</taxon>
        <taxon>Burkholderiales</taxon>
        <taxon>Comamonadaceae</taxon>
        <taxon>Rhodoferax</taxon>
    </lineage>
</organism>
<comment type="caution">
    <text evidence="14">The sequence shown here is derived from an EMBL/GenBank/DDBJ whole genome shotgun (WGS) entry which is preliminary data.</text>
</comment>
<evidence type="ECO:0000256" key="9">
    <source>
        <dbReference type="ARBA" id="ARBA00040743"/>
    </source>
</evidence>
<dbReference type="STRING" id="81479.RA876_09460"/>
<name>A0A1Q8YC96_9BURK</name>
<evidence type="ECO:0000256" key="12">
    <source>
        <dbReference type="SAM" id="Phobius"/>
    </source>
</evidence>
<dbReference type="Gene3D" id="3.10.50.40">
    <property type="match status" value="1"/>
</dbReference>
<dbReference type="AlphaFoldDB" id="A0A1Q8YC96"/>
<feature type="domain" description="PpiC" evidence="13">
    <location>
        <begin position="268"/>
        <end position="371"/>
    </location>
</feature>
<evidence type="ECO:0000256" key="11">
    <source>
        <dbReference type="PROSITE-ProRule" id="PRU00278"/>
    </source>
</evidence>
<accession>A0A1Q8YC96</accession>
<evidence type="ECO:0000256" key="3">
    <source>
        <dbReference type="ARBA" id="ARBA00022519"/>
    </source>
</evidence>
<dbReference type="GO" id="GO:0005886">
    <property type="term" value="C:plasma membrane"/>
    <property type="evidence" value="ECO:0007669"/>
    <property type="project" value="UniProtKB-SubCell"/>
</dbReference>
<dbReference type="PROSITE" id="PS50198">
    <property type="entry name" value="PPIC_PPIASE_2"/>
    <property type="match status" value="1"/>
</dbReference>